<keyword evidence="4 6" id="KW-1133">Transmembrane helix</keyword>
<evidence type="ECO:0000256" key="1">
    <source>
        <dbReference type="ARBA" id="ARBA00004236"/>
    </source>
</evidence>
<dbReference type="GO" id="GO:0015081">
    <property type="term" value="F:sodium ion transmembrane transporter activity"/>
    <property type="evidence" value="ECO:0007669"/>
    <property type="project" value="InterPro"/>
</dbReference>
<keyword evidence="7" id="KW-0732">Signal</keyword>
<evidence type="ECO:0000313" key="8">
    <source>
        <dbReference type="EMBL" id="QBF75803.1"/>
    </source>
</evidence>
<evidence type="ECO:0000256" key="6">
    <source>
        <dbReference type="SAM" id="Phobius"/>
    </source>
</evidence>
<dbReference type="Pfam" id="PF04277">
    <property type="entry name" value="OAD_gamma"/>
    <property type="match status" value="1"/>
</dbReference>
<dbReference type="OrthoDB" id="1912660at2"/>
<evidence type="ECO:0000256" key="4">
    <source>
        <dbReference type="ARBA" id="ARBA00022989"/>
    </source>
</evidence>
<dbReference type="InterPro" id="IPR005899">
    <property type="entry name" value="Na_pump_deCOase"/>
</dbReference>
<proteinExistence type="predicted"/>
<feature type="chain" id="PRO_5038786894" evidence="7">
    <location>
        <begin position="23"/>
        <end position="258"/>
    </location>
</feature>
<dbReference type="KEGG" id="csci:HDCHBGLK_03214"/>
<evidence type="ECO:0000256" key="5">
    <source>
        <dbReference type="ARBA" id="ARBA00023136"/>
    </source>
</evidence>
<organism evidence="8 9">
    <name type="scientific">Clostridium scindens (strain ATCC 35704 / DSM 5676 / VPI 13733 / 19)</name>
    <dbReference type="NCBI Taxonomy" id="411468"/>
    <lineage>
        <taxon>Bacteria</taxon>
        <taxon>Bacillati</taxon>
        <taxon>Bacillota</taxon>
        <taxon>Clostridia</taxon>
        <taxon>Lachnospirales</taxon>
        <taxon>Lachnospiraceae</taxon>
    </lineage>
</organism>
<dbReference type="AlphaFoldDB" id="A0A494WVD7"/>
<feature type="transmembrane region" description="Helical" evidence="6">
    <location>
        <begin position="161"/>
        <end position="184"/>
    </location>
</feature>
<dbReference type="GO" id="GO:0005886">
    <property type="term" value="C:plasma membrane"/>
    <property type="evidence" value="ECO:0007669"/>
    <property type="project" value="UniProtKB-SubCell"/>
</dbReference>
<protein>
    <submittedName>
        <fullName evidence="8">Uncharacterized protein</fullName>
    </submittedName>
</protein>
<dbReference type="RefSeq" id="WP_039909659.1">
    <property type="nucleotide sequence ID" value="NZ_CP036170.1"/>
</dbReference>
<evidence type="ECO:0000313" key="9">
    <source>
        <dbReference type="Proteomes" id="UP000289664"/>
    </source>
</evidence>
<reference evidence="8 9" key="1">
    <citation type="journal article" date="2019" name="Appl. Environ. Microbiol.">
        <title>Clostridium scindens ATCC 35704: integration of nutritional requirements, the complete genome sequence, and global transcriptional responses to bile acids.</title>
        <authorList>
            <person name="Devendran S."/>
            <person name="Shrestha R."/>
            <person name="Alves J.M.P."/>
            <person name="Wolf P.G."/>
            <person name="Ly L."/>
            <person name="Hernandez A.G."/>
            <person name="Mendez-Garcia C."/>
            <person name="Inboden A."/>
            <person name="Wiley J."/>
            <person name="Paul O."/>
            <person name="Allen A."/>
            <person name="Springer E."/>
            <person name="Wright C.L."/>
            <person name="Fields C.J."/>
            <person name="Daniel S.L."/>
            <person name="Ridlon J.M."/>
        </authorList>
    </citation>
    <scope>NUCLEOTIDE SEQUENCE [LARGE SCALE GENOMIC DNA]</scope>
    <source>
        <strain evidence="8 9">ATCC 35704</strain>
    </source>
</reference>
<dbReference type="Proteomes" id="UP000289664">
    <property type="component" value="Chromosome"/>
</dbReference>
<name>A0A494WVD7_CLOS5</name>
<keyword evidence="2" id="KW-1003">Cell membrane</keyword>
<dbReference type="NCBIfam" id="TIGR01195">
    <property type="entry name" value="oadG_fam"/>
    <property type="match status" value="1"/>
</dbReference>
<comment type="subcellular location">
    <subcellularLocation>
        <location evidence="1">Cell membrane</location>
    </subcellularLocation>
</comment>
<sequence length="258" mass="28365">MRKKISLLLCVLAAMLCFTACGSSKEAVEYDEASMEQVTEFLIEYCSNADDAMMEQWSDMSEFNMNLQLTQAGLPIEPGSFISAMDAWKAAVKECGNYVSHGDYTYEASGKEVKVSTEAEFKDRDAMITFIFDDRLYLDSMTVDAEYTTGEILEKAGLNTVLGMGTVFVVLIFISLIISLFRFIPAIENAFKKKPAAEVKKESIPAADAAVPEVQVSETDDTELIAVISAAIAAAEGTSTDGFIVRSIRRRPSNKWNS</sequence>
<dbReference type="GeneID" id="62697397"/>
<keyword evidence="5 6" id="KW-0472">Membrane</keyword>
<accession>A0A494WVD7</accession>
<evidence type="ECO:0000256" key="3">
    <source>
        <dbReference type="ARBA" id="ARBA00022692"/>
    </source>
</evidence>
<keyword evidence="9" id="KW-1185">Reference proteome</keyword>
<dbReference type="EMBL" id="CP036170">
    <property type="protein sequence ID" value="QBF75803.1"/>
    <property type="molecule type" value="Genomic_DNA"/>
</dbReference>
<gene>
    <name evidence="8" type="ORF">HDCHBGLK_03214</name>
</gene>
<keyword evidence="3 6" id="KW-0812">Transmembrane</keyword>
<feature type="signal peptide" evidence="7">
    <location>
        <begin position="1"/>
        <end position="22"/>
    </location>
</feature>
<evidence type="ECO:0000256" key="2">
    <source>
        <dbReference type="ARBA" id="ARBA00022475"/>
    </source>
</evidence>
<dbReference type="GO" id="GO:0036376">
    <property type="term" value="P:sodium ion export across plasma membrane"/>
    <property type="evidence" value="ECO:0007669"/>
    <property type="project" value="InterPro"/>
</dbReference>
<evidence type="ECO:0000256" key="7">
    <source>
        <dbReference type="SAM" id="SignalP"/>
    </source>
</evidence>